<dbReference type="InterPro" id="IPR044974">
    <property type="entry name" value="Disease_R_plants"/>
</dbReference>
<dbReference type="PANTHER" id="PTHR23155:SF1188">
    <property type="entry name" value="OS11G0492300 PROTEIN"/>
    <property type="match status" value="1"/>
</dbReference>
<feature type="domain" description="NB-ARC" evidence="1">
    <location>
        <begin position="20"/>
        <end position="141"/>
    </location>
</feature>
<dbReference type="InterPro" id="IPR002182">
    <property type="entry name" value="NB-ARC"/>
</dbReference>
<evidence type="ECO:0000313" key="2">
    <source>
        <dbReference type="EnsemblPlants" id="LPERR08G05020.1"/>
    </source>
</evidence>
<reference evidence="3" key="2">
    <citation type="submission" date="2013-12" db="EMBL/GenBank/DDBJ databases">
        <authorList>
            <person name="Yu Y."/>
            <person name="Lee S."/>
            <person name="de Baynast K."/>
            <person name="Wissotski M."/>
            <person name="Liu L."/>
            <person name="Talag J."/>
            <person name="Goicoechea J."/>
            <person name="Angelova A."/>
            <person name="Jetty R."/>
            <person name="Kudrna D."/>
            <person name="Golser W."/>
            <person name="Rivera L."/>
            <person name="Zhang J."/>
            <person name="Wing R."/>
        </authorList>
    </citation>
    <scope>NUCLEOTIDE SEQUENCE</scope>
</reference>
<reference evidence="2 3" key="1">
    <citation type="submission" date="2012-08" db="EMBL/GenBank/DDBJ databases">
        <title>Oryza genome evolution.</title>
        <authorList>
            <person name="Wing R.A."/>
        </authorList>
    </citation>
    <scope>NUCLEOTIDE SEQUENCE</scope>
</reference>
<keyword evidence="3" id="KW-1185">Reference proteome</keyword>
<dbReference type="Pfam" id="PF00931">
    <property type="entry name" value="NB-ARC"/>
    <property type="match status" value="1"/>
</dbReference>
<dbReference type="HOGENOM" id="CLU_671524_0_0_1"/>
<dbReference type="GO" id="GO:0043531">
    <property type="term" value="F:ADP binding"/>
    <property type="evidence" value="ECO:0007669"/>
    <property type="project" value="InterPro"/>
</dbReference>
<dbReference type="Proteomes" id="UP000032180">
    <property type="component" value="Chromosome 8"/>
</dbReference>
<protein>
    <recommendedName>
        <fullName evidence="1">NB-ARC domain-containing protein</fullName>
    </recommendedName>
</protein>
<proteinExistence type="predicted"/>
<organism evidence="2 3">
    <name type="scientific">Leersia perrieri</name>
    <dbReference type="NCBI Taxonomy" id="77586"/>
    <lineage>
        <taxon>Eukaryota</taxon>
        <taxon>Viridiplantae</taxon>
        <taxon>Streptophyta</taxon>
        <taxon>Embryophyta</taxon>
        <taxon>Tracheophyta</taxon>
        <taxon>Spermatophyta</taxon>
        <taxon>Magnoliopsida</taxon>
        <taxon>Liliopsida</taxon>
        <taxon>Poales</taxon>
        <taxon>Poaceae</taxon>
        <taxon>BOP clade</taxon>
        <taxon>Oryzoideae</taxon>
        <taxon>Oryzeae</taxon>
        <taxon>Oryzinae</taxon>
        <taxon>Leersia</taxon>
    </lineage>
</organism>
<dbReference type="STRING" id="77586.A0A0D9X565"/>
<dbReference type="SUPFAM" id="SSF52540">
    <property type="entry name" value="P-loop containing nucleoside triphosphate hydrolases"/>
    <property type="match status" value="1"/>
</dbReference>
<dbReference type="EnsemblPlants" id="LPERR08G05020.1">
    <property type="protein sequence ID" value="LPERR08G05020.1"/>
    <property type="gene ID" value="LPERR08G05020"/>
</dbReference>
<evidence type="ECO:0000313" key="3">
    <source>
        <dbReference type="Proteomes" id="UP000032180"/>
    </source>
</evidence>
<reference evidence="2" key="3">
    <citation type="submission" date="2015-04" db="UniProtKB">
        <authorList>
            <consortium name="EnsemblPlants"/>
        </authorList>
    </citation>
    <scope>IDENTIFICATION</scope>
</reference>
<dbReference type="PRINTS" id="PR00364">
    <property type="entry name" value="DISEASERSIST"/>
</dbReference>
<dbReference type="PANTHER" id="PTHR23155">
    <property type="entry name" value="DISEASE RESISTANCE PROTEIN RP"/>
    <property type="match status" value="1"/>
</dbReference>
<accession>A0A0D9X565</accession>
<dbReference type="Gene3D" id="3.40.50.300">
    <property type="entry name" value="P-loop containing nucleotide triphosphate hydrolases"/>
    <property type="match status" value="1"/>
</dbReference>
<name>A0A0D9X565_9ORYZ</name>
<dbReference type="InterPro" id="IPR027417">
    <property type="entry name" value="P-loop_NTPase"/>
</dbReference>
<dbReference type="Gramene" id="LPERR08G05020.1">
    <property type="protein sequence ID" value="LPERR08G05020.1"/>
    <property type="gene ID" value="LPERR08G05020"/>
</dbReference>
<dbReference type="eggNOG" id="KOG4658">
    <property type="taxonomic scope" value="Eukaryota"/>
</dbReference>
<evidence type="ECO:0000259" key="1">
    <source>
        <dbReference type="Pfam" id="PF00931"/>
    </source>
</evidence>
<dbReference type="AlphaFoldDB" id="A0A0D9X565"/>
<sequence length="410" mass="46393">MCMSKLTALEIEDNRVETQDYRDVETWLLDKTRQTMVIALTSKSGTGKTTLASYLYWKKDIRRHFTCFAWANAYSVSDYQQLDHTIIATNKRRCDDQVMEGEKLIKEKLAHALQGERYLIVLDDVQSLEGWPIKITGEDEEEPKQHGCYYLRTRELKRLNYSTGGCMLKIASSLPLNIVLLAGLLRSKKDNEWEGVIDSLDDALDADETQRQPSAPVQTLPKEQLKKNKWKGVIDSLDDTLSTIETRPQPTLEEQKKKTKQTARTSRFCLSRFWHIPTLRHVLARRIAVRSAPDKHDVLTDLQTLHGVPWNGRWARSGAAIGKMTNLRSLMAWNVVDVPGNKLLSALASLECLRLLDLETADENASFPLKGVLTMLGLRQLWKGGMEVGDSADSTIARPLPPPLLAPKPC</sequence>
<dbReference type="GO" id="GO:0098542">
    <property type="term" value="P:defense response to other organism"/>
    <property type="evidence" value="ECO:0007669"/>
    <property type="project" value="TreeGrafter"/>
</dbReference>